<accession>A0ABX2P7E4</accession>
<gene>
    <name evidence="2" type="ORF">HW542_10720</name>
</gene>
<feature type="compositionally biased region" description="Basic and acidic residues" evidence="1">
    <location>
        <begin position="325"/>
        <end position="336"/>
    </location>
</feature>
<evidence type="ECO:0000313" key="2">
    <source>
        <dbReference type="EMBL" id="NVN47280.1"/>
    </source>
</evidence>
<keyword evidence="3" id="KW-1185">Reference proteome</keyword>
<proteinExistence type="predicted"/>
<protein>
    <recommendedName>
        <fullName evidence="4">Flagellar hook-length control protein FliK</fullName>
    </recommendedName>
</protein>
<feature type="compositionally biased region" description="Low complexity" evidence="1">
    <location>
        <begin position="162"/>
        <end position="179"/>
    </location>
</feature>
<evidence type="ECO:0008006" key="4">
    <source>
        <dbReference type="Google" id="ProtNLM"/>
    </source>
</evidence>
<feature type="compositionally biased region" description="Basic and acidic residues" evidence="1">
    <location>
        <begin position="1"/>
        <end position="14"/>
    </location>
</feature>
<feature type="compositionally biased region" description="Polar residues" evidence="1">
    <location>
        <begin position="288"/>
        <end position="324"/>
    </location>
</feature>
<feature type="region of interest" description="Disordered" evidence="1">
    <location>
        <begin position="162"/>
        <end position="188"/>
    </location>
</feature>
<feature type="compositionally biased region" description="Polar residues" evidence="1">
    <location>
        <begin position="63"/>
        <end position="74"/>
    </location>
</feature>
<feature type="region of interest" description="Disordered" evidence="1">
    <location>
        <begin position="471"/>
        <end position="548"/>
    </location>
</feature>
<feature type="compositionally biased region" description="Polar residues" evidence="1">
    <location>
        <begin position="514"/>
        <end position="524"/>
    </location>
</feature>
<name>A0ABX2P7E4_9PROT</name>
<feature type="compositionally biased region" description="Polar residues" evidence="1">
    <location>
        <begin position="471"/>
        <end position="487"/>
    </location>
</feature>
<reference evidence="2 3" key="1">
    <citation type="submission" date="2020-06" db="EMBL/GenBank/DDBJ databases">
        <title>Synonyms of Asaia species.</title>
        <authorList>
            <person name="Sombolestani A."/>
        </authorList>
    </citation>
    <scope>NUCLEOTIDE SEQUENCE [LARGE SCALE GENOMIC DNA]</scope>
    <source>
        <strain evidence="2 3">LMG 27047</strain>
    </source>
</reference>
<dbReference type="RefSeq" id="WP_267312172.1">
    <property type="nucleotide sequence ID" value="NZ_JABXXV010000005.1"/>
</dbReference>
<dbReference type="EMBL" id="JABXXV010000005">
    <property type="protein sequence ID" value="NVN47280.1"/>
    <property type="molecule type" value="Genomic_DNA"/>
</dbReference>
<feature type="region of interest" description="Disordered" evidence="1">
    <location>
        <begin position="276"/>
        <end position="339"/>
    </location>
</feature>
<dbReference type="Proteomes" id="UP001516351">
    <property type="component" value="Unassembled WGS sequence"/>
</dbReference>
<feature type="region of interest" description="Disordered" evidence="1">
    <location>
        <begin position="1"/>
        <end position="74"/>
    </location>
</feature>
<sequence length="548" mass="55291">MTQEKSKNKAREKNATAPAADTAQSDNSGDGEDSINTDNSGQTAAPSSGDAISAIKAPISSGGCDNTDSTGESVSLSTVTPLAETLAMTSLLFGASLQTQSSSVSAIAPGSSSTVASGASLSNTTTPQPVLAVVSGSEAAQTQCTSVSGFFATPLPSPPLSAWSGSAASSAPAPEKLPSTQQPASAQVSAISKPPITGLMAPHGATITGVSLTKGAQVSTDPVYQIDWSSLHDEGVQIAPVSTFYEAANAPMATPVPPTPMSTAMQSALIQNVAGHTGANPSREADQPANSAPLTPTPQATSPVNGAVVLNSTGDAATEDGSSSPDEKQPETKSQEKTTVTELASAIHGLSEFQSLVAAKPSSVGAEAHHILAQGNTASLQAPSQTADLSAVGTRSTDIPSTLSMTVQTEDNAPVHLIFEGEGGLATRVILQSDDDLTTQHLAGSRKELLAALNSAGVDTSAMRLDIVTPATNTGDSRQGSPQQDNTGRADLSGGFMGSNPQQNQQGNSANSRLWPQTSASEINEPSPAISHPLKEAQTPAGRINITA</sequence>
<organism evidence="2 3">
    <name type="scientific">Asaia spathodeae</name>
    <dbReference type="NCBI Taxonomy" id="657016"/>
    <lineage>
        <taxon>Bacteria</taxon>
        <taxon>Pseudomonadati</taxon>
        <taxon>Pseudomonadota</taxon>
        <taxon>Alphaproteobacteria</taxon>
        <taxon>Acetobacterales</taxon>
        <taxon>Acetobacteraceae</taxon>
        <taxon>Asaia</taxon>
    </lineage>
</organism>
<evidence type="ECO:0000256" key="1">
    <source>
        <dbReference type="SAM" id="MobiDB-lite"/>
    </source>
</evidence>
<feature type="compositionally biased region" description="Low complexity" evidence="1">
    <location>
        <begin position="499"/>
        <end position="512"/>
    </location>
</feature>
<evidence type="ECO:0000313" key="3">
    <source>
        <dbReference type="Proteomes" id="UP001516351"/>
    </source>
</evidence>
<comment type="caution">
    <text evidence="2">The sequence shown here is derived from an EMBL/GenBank/DDBJ whole genome shotgun (WGS) entry which is preliminary data.</text>
</comment>
<feature type="compositionally biased region" description="Polar residues" evidence="1">
    <location>
        <begin position="36"/>
        <end position="46"/>
    </location>
</feature>